<dbReference type="RefSeq" id="WP_221424444.1">
    <property type="nucleotide sequence ID" value="NZ_CP081295.1"/>
</dbReference>
<reference evidence="8 9" key="1">
    <citation type="submission" date="2021-08" db="EMBL/GenBank/DDBJ databases">
        <title>Comparative Genomics Analysis of the Genus Qipengyuania Reveals Extensive Genetic Diversity and Metabolic Versatility, Including the Description of Fifteen Novel Species.</title>
        <authorList>
            <person name="Liu Y."/>
        </authorList>
    </citation>
    <scope>NUCLEOTIDE SEQUENCE [LARGE SCALE GENOMIC DNA]</scope>
    <source>
        <strain evidence="8 9">1NDH13</strain>
    </source>
</reference>
<feature type="transmembrane region" description="Helical" evidence="7">
    <location>
        <begin position="48"/>
        <end position="69"/>
    </location>
</feature>
<evidence type="ECO:0000256" key="3">
    <source>
        <dbReference type="ARBA" id="ARBA00022692"/>
    </source>
</evidence>
<keyword evidence="4 7" id="KW-1133">Transmembrane helix</keyword>
<evidence type="ECO:0000313" key="8">
    <source>
        <dbReference type="EMBL" id="QZD88934.1"/>
    </source>
</evidence>
<dbReference type="Pfam" id="PF03743">
    <property type="entry name" value="TrbI"/>
    <property type="match status" value="1"/>
</dbReference>
<evidence type="ECO:0000313" key="9">
    <source>
        <dbReference type="Proteomes" id="UP000824281"/>
    </source>
</evidence>
<gene>
    <name evidence="8" type="ORF">K3148_08730</name>
</gene>
<evidence type="ECO:0000256" key="2">
    <source>
        <dbReference type="ARBA" id="ARBA00010265"/>
    </source>
</evidence>
<keyword evidence="5 7" id="KW-0472">Membrane</keyword>
<keyword evidence="9" id="KW-1185">Reference proteome</keyword>
<organism evidence="8 9">
    <name type="scientific">Qipengyuania aurantiaca</name>
    <dbReference type="NCBI Taxonomy" id="2867233"/>
    <lineage>
        <taxon>Bacteria</taxon>
        <taxon>Pseudomonadati</taxon>
        <taxon>Pseudomonadota</taxon>
        <taxon>Alphaproteobacteria</taxon>
        <taxon>Sphingomonadales</taxon>
        <taxon>Erythrobacteraceae</taxon>
        <taxon>Qipengyuania</taxon>
    </lineage>
</organism>
<dbReference type="InterPro" id="IPR042217">
    <property type="entry name" value="T4SS_VirB10/TrbI"/>
</dbReference>
<comment type="similarity">
    <text evidence="2">Belongs to the TrbI/VirB10 family.</text>
</comment>
<evidence type="ECO:0000256" key="1">
    <source>
        <dbReference type="ARBA" id="ARBA00004167"/>
    </source>
</evidence>
<accession>A0ABX8ZMK3</accession>
<dbReference type="Gene3D" id="2.40.128.260">
    <property type="entry name" value="Type IV secretion system, VirB10/TraB/TrbI"/>
    <property type="match status" value="1"/>
</dbReference>
<name>A0ABX8ZMK3_9SPHN</name>
<protein>
    <submittedName>
        <fullName evidence="8">Type VI secretion protein</fullName>
    </submittedName>
</protein>
<dbReference type="EMBL" id="CP081295">
    <property type="protein sequence ID" value="QZD88934.1"/>
    <property type="molecule type" value="Genomic_DNA"/>
</dbReference>
<evidence type="ECO:0000256" key="4">
    <source>
        <dbReference type="ARBA" id="ARBA00022989"/>
    </source>
</evidence>
<dbReference type="Proteomes" id="UP000824281">
    <property type="component" value="Chromosome"/>
</dbReference>
<keyword evidence="3 7" id="KW-0812">Transmembrane</keyword>
<proteinExistence type="inferred from homology"/>
<evidence type="ECO:0000256" key="6">
    <source>
        <dbReference type="SAM" id="MobiDB-lite"/>
    </source>
</evidence>
<evidence type="ECO:0000256" key="7">
    <source>
        <dbReference type="SAM" id="Phobius"/>
    </source>
</evidence>
<feature type="region of interest" description="Disordered" evidence="6">
    <location>
        <begin position="1"/>
        <end position="22"/>
    </location>
</feature>
<dbReference type="CDD" id="cd16429">
    <property type="entry name" value="VirB10"/>
    <property type="match status" value="1"/>
</dbReference>
<dbReference type="InterPro" id="IPR005498">
    <property type="entry name" value="T4SS_VirB10/TraB/TrbI"/>
</dbReference>
<sequence length="370" mass="37143">MRLANRIPETGKVANDTDPRDDTDAEVIDLAQRNAFPAVARPGGKGDAMGMVAGIAIVAGLGAVTLWSMSASRLPEQPSVGGQQPVEAPVAQVAAPAPAVVTPAAPVQQPSGYAPVAEPQVAPQPQAQAYANPYNTPTVVFDAGSTVAGAPAAVGAEGVEGTATASSGSATDFASRVGGVGGAPAQAKAMVNPATTVTQGTLIPAILETAIDTNVPGYVRAVVSQDVRSFDGSQVLVPRSSRLIGQYQSGMQNGQKRAYVIWTRLIRPDGASVNLASPAIGFDGTTGLEGKVSGNGFFKRFGSAMLLSVVGGLGTLATGGAGAVVLGGGGASAAASAAEQDGKRSPTVRVRQGEPIRIFTARDLDFSKVS</sequence>
<comment type="subcellular location">
    <subcellularLocation>
        <location evidence="1">Membrane</location>
        <topology evidence="1">Single-pass membrane protein</topology>
    </subcellularLocation>
</comment>
<evidence type="ECO:0000256" key="5">
    <source>
        <dbReference type="ARBA" id="ARBA00023136"/>
    </source>
</evidence>